<dbReference type="Proteomes" id="UP000008827">
    <property type="component" value="Chromosome 10"/>
</dbReference>
<dbReference type="InParanoid" id="A0A0R0I7F8"/>
<protein>
    <submittedName>
        <fullName evidence="1 2">Uncharacterized protein</fullName>
    </submittedName>
</protein>
<sequence length="58" mass="6680">MSCESFLIHANLVSRFSTFMFKRMQTTIDMCVTQIISNTKPPAYLLQNSTQNRNYGCP</sequence>
<evidence type="ECO:0000313" key="3">
    <source>
        <dbReference type="Proteomes" id="UP000008827"/>
    </source>
</evidence>
<evidence type="ECO:0000313" key="1">
    <source>
        <dbReference type="EMBL" id="KRH36008.1"/>
    </source>
</evidence>
<reference evidence="2" key="2">
    <citation type="submission" date="2018-02" db="UniProtKB">
        <authorList>
            <consortium name="EnsemblPlants"/>
        </authorList>
    </citation>
    <scope>IDENTIFICATION</scope>
    <source>
        <strain evidence="2">Williams 82</strain>
    </source>
</reference>
<reference evidence="1 2" key="1">
    <citation type="journal article" date="2010" name="Nature">
        <title>Genome sequence of the palaeopolyploid soybean.</title>
        <authorList>
            <person name="Schmutz J."/>
            <person name="Cannon S.B."/>
            <person name="Schlueter J."/>
            <person name="Ma J."/>
            <person name="Mitros T."/>
            <person name="Nelson W."/>
            <person name="Hyten D.L."/>
            <person name="Song Q."/>
            <person name="Thelen J.J."/>
            <person name="Cheng J."/>
            <person name="Xu D."/>
            <person name="Hellsten U."/>
            <person name="May G.D."/>
            <person name="Yu Y."/>
            <person name="Sakurai T."/>
            <person name="Umezawa T."/>
            <person name="Bhattacharyya M.K."/>
            <person name="Sandhu D."/>
            <person name="Valliyodan B."/>
            <person name="Lindquist E."/>
            <person name="Peto M."/>
            <person name="Grant D."/>
            <person name="Shu S."/>
            <person name="Goodstein D."/>
            <person name="Barry K."/>
            <person name="Futrell-Griggs M."/>
            <person name="Abernathy B."/>
            <person name="Du J."/>
            <person name="Tian Z."/>
            <person name="Zhu L."/>
            <person name="Gill N."/>
            <person name="Joshi T."/>
            <person name="Libault M."/>
            <person name="Sethuraman A."/>
            <person name="Zhang X.-C."/>
            <person name="Shinozaki K."/>
            <person name="Nguyen H.T."/>
            <person name="Wing R.A."/>
            <person name="Cregan P."/>
            <person name="Specht J."/>
            <person name="Grimwood J."/>
            <person name="Rokhsar D."/>
            <person name="Stacey G."/>
            <person name="Shoemaker R.C."/>
            <person name="Jackson S.A."/>
        </authorList>
    </citation>
    <scope>NUCLEOTIDE SEQUENCE</scope>
    <source>
        <strain evidence="2">cv. Williams 82</strain>
        <tissue evidence="1">Callus</tissue>
    </source>
</reference>
<name>A0A0R0I7F8_SOYBN</name>
<keyword evidence="3" id="KW-1185">Reference proteome</keyword>
<reference evidence="1" key="3">
    <citation type="submission" date="2018-07" db="EMBL/GenBank/DDBJ databases">
        <title>WGS assembly of Glycine max.</title>
        <authorList>
            <person name="Schmutz J."/>
            <person name="Cannon S."/>
            <person name="Schlueter J."/>
            <person name="Ma J."/>
            <person name="Mitros T."/>
            <person name="Nelson W."/>
            <person name="Hyten D."/>
            <person name="Song Q."/>
            <person name="Thelen J."/>
            <person name="Cheng J."/>
            <person name="Xu D."/>
            <person name="Hellsten U."/>
            <person name="May G."/>
            <person name="Yu Y."/>
            <person name="Sakurai T."/>
            <person name="Umezawa T."/>
            <person name="Bhattacharyya M."/>
            <person name="Sandhu D."/>
            <person name="Valliyodan B."/>
            <person name="Lindquist E."/>
            <person name="Peto M."/>
            <person name="Grant D."/>
            <person name="Shu S."/>
            <person name="Goodstein D."/>
            <person name="Barry K."/>
            <person name="Futrell-Griggs M."/>
            <person name="Abernathy B."/>
            <person name="Du J."/>
            <person name="Tian Z."/>
            <person name="Zhu L."/>
            <person name="Gill N."/>
            <person name="Joshi T."/>
            <person name="Libault M."/>
            <person name="Sethuraman A."/>
            <person name="Zhang X."/>
            <person name="Shinozaki K."/>
            <person name="Nguyen H."/>
            <person name="Wing R."/>
            <person name="Cregan P."/>
            <person name="Specht J."/>
            <person name="Grimwood J."/>
            <person name="Rokhsar D."/>
            <person name="Stacey G."/>
            <person name="Shoemaker R."/>
            <person name="Jackson S."/>
        </authorList>
    </citation>
    <scope>NUCLEOTIDE SEQUENCE</scope>
    <source>
        <tissue evidence="1">Callus</tissue>
    </source>
</reference>
<organism evidence="1">
    <name type="scientific">Glycine max</name>
    <name type="common">Soybean</name>
    <name type="synonym">Glycine hispida</name>
    <dbReference type="NCBI Taxonomy" id="3847"/>
    <lineage>
        <taxon>Eukaryota</taxon>
        <taxon>Viridiplantae</taxon>
        <taxon>Streptophyta</taxon>
        <taxon>Embryophyta</taxon>
        <taxon>Tracheophyta</taxon>
        <taxon>Spermatophyta</taxon>
        <taxon>Magnoliopsida</taxon>
        <taxon>eudicotyledons</taxon>
        <taxon>Gunneridae</taxon>
        <taxon>Pentapetalae</taxon>
        <taxon>rosids</taxon>
        <taxon>fabids</taxon>
        <taxon>Fabales</taxon>
        <taxon>Fabaceae</taxon>
        <taxon>Papilionoideae</taxon>
        <taxon>50 kb inversion clade</taxon>
        <taxon>NPAAA clade</taxon>
        <taxon>indigoferoid/millettioid clade</taxon>
        <taxon>Phaseoleae</taxon>
        <taxon>Glycine</taxon>
        <taxon>Glycine subgen. Soja</taxon>
    </lineage>
</organism>
<accession>A0A0R0I7F8</accession>
<dbReference type="AlphaFoldDB" id="A0A0R0I7F8"/>
<gene>
    <name evidence="1" type="ORF">GLYMA_10G278300</name>
</gene>
<dbReference type="EMBL" id="CM000843">
    <property type="protein sequence ID" value="KRH36008.1"/>
    <property type="molecule type" value="Genomic_DNA"/>
</dbReference>
<proteinExistence type="predicted"/>
<dbReference type="Gramene" id="KRH36008">
    <property type="protein sequence ID" value="KRH36008"/>
    <property type="gene ID" value="GLYMA_10G278300"/>
</dbReference>
<dbReference type="EnsemblPlants" id="KRH36008">
    <property type="protein sequence ID" value="KRH36008"/>
    <property type="gene ID" value="GLYMA_10G278300"/>
</dbReference>
<evidence type="ECO:0000313" key="2">
    <source>
        <dbReference type="EnsemblPlants" id="KRH36008"/>
    </source>
</evidence>